<dbReference type="EMBL" id="SRLO01000260">
    <property type="protein sequence ID" value="TNN64027.1"/>
    <property type="molecule type" value="Genomic_DNA"/>
</dbReference>
<keyword evidence="3" id="KW-1185">Reference proteome</keyword>
<dbReference type="AlphaFoldDB" id="A0A4Z2HDT0"/>
<name>A0A4Z2HDT0_9TELE</name>
<protein>
    <submittedName>
        <fullName evidence="2">Uncharacterized protein</fullName>
    </submittedName>
</protein>
<comment type="caution">
    <text evidence="2">The sequence shown here is derived from an EMBL/GenBank/DDBJ whole genome shotgun (WGS) entry which is preliminary data.</text>
</comment>
<accession>A0A4Z2HDT0</accession>
<reference evidence="2 3" key="1">
    <citation type="submission" date="2019-03" db="EMBL/GenBank/DDBJ databases">
        <title>First draft genome of Liparis tanakae, snailfish: a comprehensive survey of snailfish specific genes.</title>
        <authorList>
            <person name="Kim W."/>
            <person name="Song I."/>
            <person name="Jeong J.-H."/>
            <person name="Kim D."/>
            <person name="Kim S."/>
            <person name="Ryu S."/>
            <person name="Song J.Y."/>
            <person name="Lee S.K."/>
        </authorList>
    </citation>
    <scope>NUCLEOTIDE SEQUENCE [LARGE SCALE GENOMIC DNA]</scope>
    <source>
        <tissue evidence="2">Muscle</tissue>
    </source>
</reference>
<sequence>MLRDLNVRRRPPLAGRPPRSPQMQFTTREWMMEQIACFTFPGYIIQKEDRQTESYRGPADYPEKWTEGKEVRAEVERSL</sequence>
<gene>
    <name evidence="2" type="ORF">EYF80_025750</name>
</gene>
<dbReference type="Proteomes" id="UP000314294">
    <property type="component" value="Unassembled WGS sequence"/>
</dbReference>
<proteinExistence type="predicted"/>
<feature type="region of interest" description="Disordered" evidence="1">
    <location>
        <begin position="1"/>
        <end position="22"/>
    </location>
</feature>
<evidence type="ECO:0000313" key="3">
    <source>
        <dbReference type="Proteomes" id="UP000314294"/>
    </source>
</evidence>
<evidence type="ECO:0000256" key="1">
    <source>
        <dbReference type="SAM" id="MobiDB-lite"/>
    </source>
</evidence>
<evidence type="ECO:0000313" key="2">
    <source>
        <dbReference type="EMBL" id="TNN64027.1"/>
    </source>
</evidence>
<organism evidence="2 3">
    <name type="scientific">Liparis tanakae</name>
    <name type="common">Tanaka's snailfish</name>
    <dbReference type="NCBI Taxonomy" id="230148"/>
    <lineage>
        <taxon>Eukaryota</taxon>
        <taxon>Metazoa</taxon>
        <taxon>Chordata</taxon>
        <taxon>Craniata</taxon>
        <taxon>Vertebrata</taxon>
        <taxon>Euteleostomi</taxon>
        <taxon>Actinopterygii</taxon>
        <taxon>Neopterygii</taxon>
        <taxon>Teleostei</taxon>
        <taxon>Neoteleostei</taxon>
        <taxon>Acanthomorphata</taxon>
        <taxon>Eupercaria</taxon>
        <taxon>Perciformes</taxon>
        <taxon>Cottioidei</taxon>
        <taxon>Cottales</taxon>
        <taxon>Liparidae</taxon>
        <taxon>Liparis</taxon>
    </lineage>
</organism>